<reference evidence="1" key="1">
    <citation type="submission" date="2021-04" db="EMBL/GenBank/DDBJ databases">
        <title>Draft genome of Fusarium avenaceum strain F156N33, isolated from an atmospheric sample in Virginia.</title>
        <authorList>
            <person name="Yang S."/>
            <person name="Vinatzer B.A."/>
            <person name="Coleman J."/>
        </authorList>
    </citation>
    <scope>NUCLEOTIDE SEQUENCE</scope>
    <source>
        <strain evidence="1">F156N33</strain>
    </source>
</reference>
<evidence type="ECO:0000313" key="1">
    <source>
        <dbReference type="EMBL" id="KAG5659836.1"/>
    </source>
</evidence>
<dbReference type="Proteomes" id="UP000782241">
    <property type="component" value="Unassembled WGS sequence"/>
</dbReference>
<name>A0A9P7KUY0_9HYPO</name>
<protein>
    <submittedName>
        <fullName evidence="1">Uncharacterized protein</fullName>
    </submittedName>
</protein>
<proteinExistence type="predicted"/>
<accession>A0A9P7KUY0</accession>
<evidence type="ECO:0000313" key="2">
    <source>
        <dbReference type="Proteomes" id="UP000782241"/>
    </source>
</evidence>
<sequence>MESPTVSTPFSVSVPASPVEEKQEFFPPTISAGEAPKPLECRGTKPRCACTGCTGCTGKIYCISSQQCYECYNNCLV</sequence>
<comment type="caution">
    <text evidence="1">The sequence shown here is derived from an EMBL/GenBank/DDBJ whole genome shotgun (WGS) entry which is preliminary data.</text>
</comment>
<keyword evidence="2" id="KW-1185">Reference proteome</keyword>
<dbReference type="EMBL" id="JAGPUO010000011">
    <property type="protein sequence ID" value="KAG5659836.1"/>
    <property type="molecule type" value="Genomic_DNA"/>
</dbReference>
<dbReference type="AlphaFoldDB" id="A0A9P7KUY0"/>
<gene>
    <name evidence="1" type="ORF">KAF25_002395</name>
</gene>
<organism evidence="1 2">
    <name type="scientific">Fusarium avenaceum</name>
    <dbReference type="NCBI Taxonomy" id="40199"/>
    <lineage>
        <taxon>Eukaryota</taxon>
        <taxon>Fungi</taxon>
        <taxon>Dikarya</taxon>
        <taxon>Ascomycota</taxon>
        <taxon>Pezizomycotina</taxon>
        <taxon>Sordariomycetes</taxon>
        <taxon>Hypocreomycetidae</taxon>
        <taxon>Hypocreales</taxon>
        <taxon>Nectriaceae</taxon>
        <taxon>Fusarium</taxon>
        <taxon>Fusarium tricinctum species complex</taxon>
    </lineage>
</organism>